<evidence type="ECO:0000256" key="5">
    <source>
        <dbReference type="ARBA" id="ARBA00022889"/>
    </source>
</evidence>
<comment type="caution">
    <text evidence="10">The sequence shown here is derived from an EMBL/GenBank/DDBJ whole genome shotgun (WGS) entry which is preliminary data.</text>
</comment>
<keyword evidence="3" id="KW-0964">Secreted</keyword>
<evidence type="ECO:0000256" key="6">
    <source>
        <dbReference type="ARBA" id="ARBA00023087"/>
    </source>
</evidence>
<feature type="chain" id="PRO_5047097712" evidence="8">
    <location>
        <begin position="22"/>
        <end position="84"/>
    </location>
</feature>
<accession>A0ABT3TTT6</accession>
<keyword evidence="5" id="KW-0130">Cell adhesion</keyword>
<proteinExistence type="predicted"/>
<evidence type="ECO:0000256" key="4">
    <source>
        <dbReference type="ARBA" id="ARBA00022729"/>
    </source>
</evidence>
<keyword evidence="6 7" id="KW-0034">Amyloid</keyword>
<evidence type="ECO:0000256" key="8">
    <source>
        <dbReference type="SAM" id="SignalP"/>
    </source>
</evidence>
<dbReference type="RefSeq" id="WP_266597238.1">
    <property type="nucleotide sequence ID" value="NZ_JAPHNL010000049.1"/>
</dbReference>
<name>A0ABT3TTT6_9ACTN</name>
<gene>
    <name evidence="10" type="ORF">OFY01_06615</name>
</gene>
<feature type="signal peptide" evidence="8">
    <location>
        <begin position="1"/>
        <end position="21"/>
    </location>
</feature>
<evidence type="ECO:0000313" key="11">
    <source>
        <dbReference type="Proteomes" id="UP001163064"/>
    </source>
</evidence>
<evidence type="ECO:0000256" key="2">
    <source>
        <dbReference type="ARBA" id="ARBA00022512"/>
    </source>
</evidence>
<dbReference type="Proteomes" id="UP001163064">
    <property type="component" value="Unassembled WGS sequence"/>
</dbReference>
<reference evidence="10" key="1">
    <citation type="submission" date="2022-10" db="EMBL/GenBank/DDBJ databases">
        <title>Streptomyces beihaiensis sp. nov., a chitin degrading actinobacterium, isolated from shrimp pond soil.</title>
        <authorList>
            <person name="Xie J."/>
            <person name="Shen N."/>
        </authorList>
    </citation>
    <scope>NUCLEOTIDE SEQUENCE</scope>
    <source>
        <strain evidence="10">GXMU-J5</strain>
    </source>
</reference>
<protein>
    <submittedName>
        <fullName evidence="10">Chaplin</fullName>
    </submittedName>
</protein>
<keyword evidence="4 8" id="KW-0732">Signal</keyword>
<dbReference type="Pfam" id="PF03777">
    <property type="entry name" value="ChpA-C"/>
    <property type="match status" value="1"/>
</dbReference>
<feature type="domain" description="Chaplin" evidence="9">
    <location>
        <begin position="43"/>
        <end position="83"/>
    </location>
</feature>
<keyword evidence="11" id="KW-1185">Reference proteome</keyword>
<evidence type="ECO:0000256" key="1">
    <source>
        <dbReference type="ARBA" id="ARBA00004191"/>
    </source>
</evidence>
<dbReference type="EMBL" id="JAPHNL010000049">
    <property type="protein sequence ID" value="MCX3059443.1"/>
    <property type="molecule type" value="Genomic_DNA"/>
</dbReference>
<comment type="subcellular location">
    <subcellularLocation>
        <location evidence="1">Secreted</location>
        <location evidence="1">Cell wall</location>
    </subcellularLocation>
</comment>
<sequence>MRLRAFAAAAVLAGTSVLGSAAVASALDGPGGGASAQGFVAGSPGVLSGNLVQVPIDVPINACGNSLDLIAALNPAFGNTCVNR</sequence>
<organism evidence="10 11">
    <name type="scientific">Streptomyces beihaiensis</name>
    <dbReference type="NCBI Taxonomy" id="2984495"/>
    <lineage>
        <taxon>Bacteria</taxon>
        <taxon>Bacillati</taxon>
        <taxon>Actinomycetota</taxon>
        <taxon>Actinomycetes</taxon>
        <taxon>Kitasatosporales</taxon>
        <taxon>Streptomycetaceae</taxon>
        <taxon>Streptomyces</taxon>
    </lineage>
</organism>
<evidence type="ECO:0000259" key="9">
    <source>
        <dbReference type="PROSITE" id="PS51884"/>
    </source>
</evidence>
<dbReference type="PROSITE" id="PS51884">
    <property type="entry name" value="CHAPLIN"/>
    <property type="match status" value="1"/>
</dbReference>
<evidence type="ECO:0000256" key="7">
    <source>
        <dbReference type="PROSITE-ProRule" id="PRU01232"/>
    </source>
</evidence>
<evidence type="ECO:0000313" key="10">
    <source>
        <dbReference type="EMBL" id="MCX3059443.1"/>
    </source>
</evidence>
<keyword evidence="2" id="KW-0134">Cell wall</keyword>
<dbReference type="InterPro" id="IPR005528">
    <property type="entry name" value="ChpA-H"/>
</dbReference>
<evidence type="ECO:0000256" key="3">
    <source>
        <dbReference type="ARBA" id="ARBA00022525"/>
    </source>
</evidence>